<keyword evidence="3 7" id="KW-0547">Nucleotide-binding</keyword>
<evidence type="ECO:0000259" key="9">
    <source>
        <dbReference type="Pfam" id="PF19303"/>
    </source>
</evidence>
<dbReference type="STRING" id="1526658.BHK69_19740"/>
<dbReference type="GO" id="GO:0004825">
    <property type="term" value="F:methionine-tRNA ligase activity"/>
    <property type="evidence" value="ECO:0007669"/>
    <property type="project" value="UniProtKB-UniRule"/>
</dbReference>
<dbReference type="InterPro" id="IPR015413">
    <property type="entry name" value="Methionyl/Leucyl_tRNA_Synth"/>
</dbReference>
<dbReference type="InterPro" id="IPR033911">
    <property type="entry name" value="MetRS_core"/>
</dbReference>
<proteinExistence type="inferred from homology"/>
<keyword evidence="5 7" id="KW-0648">Protein biosynthesis</keyword>
<dbReference type="AlphaFoldDB" id="A0A1D7U4R7"/>
<evidence type="ECO:0000256" key="4">
    <source>
        <dbReference type="ARBA" id="ARBA00022840"/>
    </source>
</evidence>
<dbReference type="Gene3D" id="3.40.50.620">
    <property type="entry name" value="HUPs"/>
    <property type="match status" value="1"/>
</dbReference>
<name>A0A1D7U4R7_9HYPH</name>
<reference evidence="10 11" key="1">
    <citation type="journal article" date="2015" name="Antonie Van Leeuwenhoek">
        <title>Bosea vaviloviae sp. nov., a new species of slow-growing rhizobia isolated from nodules of the relict species Vavilovia formosa (Stev.) Fed.</title>
        <authorList>
            <person name="Safronova V.I."/>
            <person name="Kuznetsova I.G."/>
            <person name="Sazanova A.L."/>
            <person name="Kimeklis A.K."/>
            <person name="Belimov A.A."/>
            <person name="Andronov E.E."/>
            <person name="Pinaev A.G."/>
            <person name="Chizhevskaya E.P."/>
            <person name="Pukhaev A.R."/>
            <person name="Popov K.P."/>
            <person name="Willems A."/>
            <person name="Tikhonovich I.A."/>
        </authorList>
    </citation>
    <scope>NUCLEOTIDE SEQUENCE [LARGE SCALE GENOMIC DNA]</scope>
    <source>
        <strain evidence="10 11">Vaf18</strain>
    </source>
</reference>
<evidence type="ECO:0000313" key="10">
    <source>
        <dbReference type="EMBL" id="AOO82375.1"/>
    </source>
</evidence>
<dbReference type="HAMAP" id="MF_01228">
    <property type="entry name" value="Met_tRNA_synth_type2"/>
    <property type="match status" value="1"/>
</dbReference>
<dbReference type="OrthoDB" id="9810191at2"/>
<evidence type="ECO:0000256" key="7">
    <source>
        <dbReference type="HAMAP-Rule" id="MF_01228"/>
    </source>
</evidence>
<dbReference type="SUPFAM" id="SSF47323">
    <property type="entry name" value="Anticodon-binding domain of a subclass of class I aminoacyl-tRNA synthetases"/>
    <property type="match status" value="1"/>
</dbReference>
<keyword evidence="4 7" id="KW-0067">ATP-binding</keyword>
<dbReference type="GO" id="GO:0005737">
    <property type="term" value="C:cytoplasm"/>
    <property type="evidence" value="ECO:0007669"/>
    <property type="project" value="UniProtKB-SubCell"/>
</dbReference>
<evidence type="ECO:0000256" key="2">
    <source>
        <dbReference type="ARBA" id="ARBA00022598"/>
    </source>
</evidence>
<dbReference type="InterPro" id="IPR014758">
    <property type="entry name" value="Met-tRNA_synth"/>
</dbReference>
<sequence length="519" mass="57614">MATAPKFYLTTAIHYTNGPPHIGHAYEMVASDAIARFKRLDGYDVFAMTGTDEHGQKVQRTAAQNGLDPKAYVDQIAERFKQMEQRLGCSFDRFIRTTDADHLPSTQELWRRMEANGDIYLSKYAGWYSIRDEAFYGEEETTLLADGTRLGGQGTPVEWVEEESYFFRLKSYQDRLLSLYEAVPDFISPPTRRNEIVSFVKSGLEDLSISRTTFDWGLPVPGDPKHVMYVWVDALNNYLTGTGFPDPADPRAHYWPADVHIIGKDIVRFHTVYWPAFLMSAGLPLPKRVFGHGFLLSKGEKMSKSLGNVVDPFELTDAYGVDQLRYFFLREVSFGQDGNYSHEAIVGRINADLANDLGNLAQRSLSMIAKNCEGRVPACGALTEGDDAMLGLADGALAKAREAMQDFALHSLLAELWAVVAEANRYFAANEPWRLTKSDPARRDTVLYVTAEVLRQVAILVQPVMPEACAKLLDLLGVATDARSFAALGEAGRLTAGISLPAPNGIFPRYIEPEAGEGA</sequence>
<dbReference type="RefSeq" id="WP_069691584.1">
    <property type="nucleotide sequence ID" value="NZ_CP017147.1"/>
</dbReference>
<dbReference type="Pfam" id="PF19303">
    <property type="entry name" value="Anticodon_3"/>
    <property type="match status" value="1"/>
</dbReference>
<evidence type="ECO:0000256" key="3">
    <source>
        <dbReference type="ARBA" id="ARBA00022741"/>
    </source>
</evidence>
<dbReference type="CDD" id="cd07957">
    <property type="entry name" value="Anticodon_Ia_Met"/>
    <property type="match status" value="1"/>
</dbReference>
<feature type="domain" description="Methionyl/Leucyl tRNA synthetase" evidence="8">
    <location>
        <begin position="8"/>
        <end position="364"/>
    </location>
</feature>
<dbReference type="EMBL" id="CP017147">
    <property type="protein sequence ID" value="AOO82375.1"/>
    <property type="molecule type" value="Genomic_DNA"/>
</dbReference>
<protein>
    <recommendedName>
        <fullName evidence="7">Methionine--tRNA ligase</fullName>
        <ecNumber evidence="7">6.1.1.10</ecNumber>
    </recommendedName>
    <alternativeName>
        <fullName evidence="7">Methionyl-tRNA synthetase</fullName>
        <shortName evidence="7">MetRS</shortName>
    </alternativeName>
</protein>
<dbReference type="EC" id="6.1.1.10" evidence="7"/>
<organism evidence="10 11">
    <name type="scientific">Bosea vaviloviae</name>
    <dbReference type="NCBI Taxonomy" id="1526658"/>
    <lineage>
        <taxon>Bacteria</taxon>
        <taxon>Pseudomonadati</taxon>
        <taxon>Pseudomonadota</taxon>
        <taxon>Alphaproteobacteria</taxon>
        <taxon>Hyphomicrobiales</taxon>
        <taxon>Boseaceae</taxon>
        <taxon>Bosea</taxon>
    </lineage>
</organism>
<dbReference type="Proteomes" id="UP000094969">
    <property type="component" value="Chromosome"/>
</dbReference>
<dbReference type="PRINTS" id="PR01041">
    <property type="entry name" value="TRNASYNTHMET"/>
</dbReference>
<accession>A0A1D7U4R7</accession>
<comment type="function">
    <text evidence="1 7">Is required not only for elongation of protein synthesis but also for the initiation of all mRNA translation through initiator tRNA(fMet) aminoacylation.</text>
</comment>
<keyword evidence="2 7" id="KW-0436">Ligase</keyword>
<dbReference type="KEGG" id="bvv:BHK69_19740"/>
<dbReference type="Gene3D" id="1.10.730.10">
    <property type="entry name" value="Isoleucyl-tRNA Synthetase, Domain 1"/>
    <property type="match status" value="1"/>
</dbReference>
<dbReference type="PANTHER" id="PTHR43326:SF1">
    <property type="entry name" value="METHIONINE--TRNA LIGASE, MITOCHONDRIAL"/>
    <property type="match status" value="1"/>
</dbReference>
<keyword evidence="11" id="KW-1185">Reference proteome</keyword>
<gene>
    <name evidence="7" type="primary">metG</name>
    <name evidence="10" type="ORF">BHK69_19740</name>
</gene>
<dbReference type="CDD" id="cd00814">
    <property type="entry name" value="MetRS_core"/>
    <property type="match status" value="1"/>
</dbReference>
<keyword evidence="7" id="KW-0963">Cytoplasm</keyword>
<keyword evidence="6 7" id="KW-0030">Aminoacyl-tRNA synthetase</keyword>
<evidence type="ECO:0000256" key="5">
    <source>
        <dbReference type="ARBA" id="ARBA00022917"/>
    </source>
</evidence>
<dbReference type="InterPro" id="IPR041872">
    <property type="entry name" value="Anticodon_Met"/>
</dbReference>
<feature type="domain" description="Methionyl-tRNA synthetase anticodon-binding" evidence="9">
    <location>
        <begin position="376"/>
        <end position="509"/>
    </location>
</feature>
<dbReference type="PANTHER" id="PTHR43326">
    <property type="entry name" value="METHIONYL-TRNA SYNTHETASE"/>
    <property type="match status" value="1"/>
</dbReference>
<evidence type="ECO:0000256" key="6">
    <source>
        <dbReference type="ARBA" id="ARBA00023146"/>
    </source>
</evidence>
<comment type="subcellular location">
    <subcellularLocation>
        <location evidence="7">Cytoplasm</location>
    </subcellularLocation>
</comment>
<dbReference type="GO" id="GO:0005524">
    <property type="term" value="F:ATP binding"/>
    <property type="evidence" value="ECO:0007669"/>
    <property type="project" value="UniProtKB-UniRule"/>
</dbReference>
<dbReference type="NCBIfam" id="TIGR00398">
    <property type="entry name" value="metG"/>
    <property type="match status" value="1"/>
</dbReference>
<evidence type="ECO:0000256" key="1">
    <source>
        <dbReference type="ARBA" id="ARBA00003314"/>
    </source>
</evidence>
<comment type="similarity">
    <text evidence="7">Belongs to the class-I aminoacyl-tRNA synthetase family. MetG type 2B subfamily.</text>
</comment>
<comment type="subunit">
    <text evidence="7">Monomer.</text>
</comment>
<dbReference type="InterPro" id="IPR014729">
    <property type="entry name" value="Rossmann-like_a/b/a_fold"/>
</dbReference>
<dbReference type="FunFam" id="2.170.220.10:FF:000002">
    <property type="entry name" value="Methionine--tRNA ligase"/>
    <property type="match status" value="1"/>
</dbReference>
<comment type="caution">
    <text evidence="7">Lacks conserved residue(s) required for the propagation of feature annotation.</text>
</comment>
<comment type="catalytic activity">
    <reaction evidence="7">
        <text>tRNA(Met) + L-methionine + ATP = L-methionyl-tRNA(Met) + AMP + diphosphate</text>
        <dbReference type="Rhea" id="RHEA:13481"/>
        <dbReference type="Rhea" id="RHEA-COMP:9667"/>
        <dbReference type="Rhea" id="RHEA-COMP:9698"/>
        <dbReference type="ChEBI" id="CHEBI:30616"/>
        <dbReference type="ChEBI" id="CHEBI:33019"/>
        <dbReference type="ChEBI" id="CHEBI:57844"/>
        <dbReference type="ChEBI" id="CHEBI:78442"/>
        <dbReference type="ChEBI" id="CHEBI:78530"/>
        <dbReference type="ChEBI" id="CHEBI:456215"/>
        <dbReference type="EC" id="6.1.1.10"/>
    </reaction>
</comment>
<dbReference type="Pfam" id="PF09334">
    <property type="entry name" value="tRNA-synt_1g"/>
    <property type="match status" value="1"/>
</dbReference>
<dbReference type="Gene3D" id="2.170.220.10">
    <property type="match status" value="1"/>
</dbReference>
<evidence type="ECO:0000313" key="11">
    <source>
        <dbReference type="Proteomes" id="UP000094969"/>
    </source>
</evidence>
<feature type="short sequence motif" description="'KMSKS' region" evidence="7">
    <location>
        <begin position="301"/>
        <end position="305"/>
    </location>
</feature>
<dbReference type="InterPro" id="IPR023457">
    <property type="entry name" value="Met-tRNA_synth_2"/>
</dbReference>
<dbReference type="NCBIfam" id="NF008900">
    <property type="entry name" value="PRK12267.1"/>
    <property type="match status" value="1"/>
</dbReference>
<dbReference type="InterPro" id="IPR009080">
    <property type="entry name" value="tRNAsynth_Ia_anticodon-bd"/>
</dbReference>
<dbReference type="SUPFAM" id="SSF52374">
    <property type="entry name" value="Nucleotidylyl transferase"/>
    <property type="match status" value="1"/>
</dbReference>
<evidence type="ECO:0000259" key="8">
    <source>
        <dbReference type="Pfam" id="PF09334"/>
    </source>
</evidence>
<dbReference type="GO" id="GO:0006431">
    <property type="term" value="P:methionyl-tRNA aminoacylation"/>
    <property type="evidence" value="ECO:0007669"/>
    <property type="project" value="UniProtKB-UniRule"/>
</dbReference>